<gene>
    <name evidence="1" type="ORF">WJM97_01155</name>
</gene>
<evidence type="ECO:0000313" key="2">
    <source>
        <dbReference type="Proteomes" id="UP001483337"/>
    </source>
</evidence>
<dbReference type="EMBL" id="CP150886">
    <property type="protein sequence ID" value="WZB88339.1"/>
    <property type="molecule type" value="Genomic_DNA"/>
</dbReference>
<proteinExistence type="predicted"/>
<accession>A0ABZ2USG8</accession>
<keyword evidence="2" id="KW-1185">Reference proteome</keyword>
<protein>
    <submittedName>
        <fullName evidence="1">Uncharacterized protein</fullName>
    </submittedName>
</protein>
<dbReference type="RefSeq" id="WP_353931247.1">
    <property type="nucleotide sequence ID" value="NZ_CP150886.1"/>
</dbReference>
<sequence length="61" mass="6834">METFTFTVSSIAGLVFSEAFKEIGKSIGKAIYNFVGFATFIVVSKVRDFLRTSEVMRPQYA</sequence>
<evidence type="ECO:0000313" key="1">
    <source>
        <dbReference type="EMBL" id="WZB88339.1"/>
    </source>
</evidence>
<reference evidence="1 2" key="1">
    <citation type="submission" date="2024-04" db="EMBL/GenBank/DDBJ databases">
        <title>Okeanomitos corallinicola gen. &amp; sp. nov. (Nostocales, Cyanobacteria), a new toxic marine heterocyst-forming cyanobacterium from a coral reef.</title>
        <authorList>
            <person name="Li H."/>
            <person name="Li R."/>
            <person name="Kang J."/>
            <person name="Hii K.S."/>
            <person name="Mohamed H.F."/>
            <person name="Xu X."/>
            <person name="Luo Z."/>
        </authorList>
    </citation>
    <scope>NUCLEOTIDE SEQUENCE [LARGE SCALE GENOMIC DNA]</scope>
    <source>
        <strain evidence="1 2">TIOX110</strain>
    </source>
</reference>
<name>A0ABZ2USG8_9CYAN</name>
<organism evidence="1 2">
    <name type="scientific">Okeanomitos corallinicola TIOX110</name>
    <dbReference type="NCBI Taxonomy" id="3133117"/>
    <lineage>
        <taxon>Bacteria</taxon>
        <taxon>Bacillati</taxon>
        <taxon>Cyanobacteriota</taxon>
        <taxon>Cyanophyceae</taxon>
        <taxon>Nostocales</taxon>
        <taxon>Aphanizomenonaceae</taxon>
        <taxon>Okeanomitos</taxon>
    </lineage>
</organism>
<dbReference type="Proteomes" id="UP001483337">
    <property type="component" value="Chromosome"/>
</dbReference>